<organism evidence="1">
    <name type="scientific">Staphylococcus capitis</name>
    <dbReference type="NCBI Taxonomy" id="29388"/>
    <lineage>
        <taxon>Bacteria</taxon>
        <taxon>Bacillati</taxon>
        <taxon>Bacillota</taxon>
        <taxon>Bacilli</taxon>
        <taxon>Bacillales</taxon>
        <taxon>Staphylococcaceae</taxon>
        <taxon>Staphylococcus</taxon>
    </lineage>
</organism>
<name>T1T0F2_STACP</name>
<dbReference type="EMBL" id="KF049201">
    <property type="protein sequence ID" value="AGT56798.1"/>
    <property type="molecule type" value="Genomic_DNA"/>
</dbReference>
<proteinExistence type="predicted"/>
<accession>T1T0F2</accession>
<protein>
    <submittedName>
        <fullName evidence="1">Uncharacterized protein</fullName>
    </submittedName>
</protein>
<reference evidence="1" key="1">
    <citation type="journal article" date="2013" name="Antimicrob. Agents Chemother.">
        <title>Characterization of a Novel Composite Staphylococcal Cassette Chromosome mec (SCCmec-SCCcad/ars/cop) in the Neonatal Sepsis-Associated Staphylococcus capitis Pulsotype NRCS-A.</title>
        <authorList>
            <person name="Martins Simoes P."/>
            <person name="Rasigade J.P."/>
            <person name="Lemriss H."/>
            <person name="Butin M."/>
            <person name="Ginevra C."/>
            <person name="Lemriss S."/>
            <person name="Goering R.V."/>
            <person name="Ibrahimi A."/>
            <person name="Picaud J.C."/>
            <person name="El Kabbaj S."/>
            <person name="Vandenesch F."/>
            <person name="Laurent F."/>
        </authorList>
    </citation>
    <scope>NUCLEOTIDE SEQUENCE</scope>
    <source>
        <strain evidence="1">CR01</strain>
    </source>
</reference>
<sequence length="38" mass="4598">MKSSVNSVYLIIISLNILKLNTYYIWFFTILEVYFLFS</sequence>
<dbReference type="AlphaFoldDB" id="T1T0F2"/>
<reference evidence="1" key="2">
    <citation type="submission" date="2013-05" db="EMBL/GenBank/DDBJ databases">
        <authorList>
            <person name="Simoes P.M."/>
            <person name="Lemriss H."/>
            <person name="Rasigade J.-P."/>
            <person name="Lemriss S."/>
            <person name="Laurent F."/>
        </authorList>
    </citation>
    <scope>NUCLEOTIDE SEQUENCE</scope>
    <source>
        <strain evidence="1">CR01</strain>
    </source>
</reference>
<evidence type="ECO:0000313" key="1">
    <source>
        <dbReference type="EMBL" id="AGT56798.1"/>
    </source>
</evidence>